<reference evidence="8 9" key="1">
    <citation type="submission" date="2019-02" db="EMBL/GenBank/DDBJ databases">
        <title>Deep-cultivation of Planctomycetes and their phenomic and genomic characterization uncovers novel biology.</title>
        <authorList>
            <person name="Wiegand S."/>
            <person name="Jogler M."/>
            <person name="Boedeker C."/>
            <person name="Pinto D."/>
            <person name="Vollmers J."/>
            <person name="Rivas-Marin E."/>
            <person name="Kohn T."/>
            <person name="Peeters S.H."/>
            <person name="Heuer A."/>
            <person name="Rast P."/>
            <person name="Oberbeckmann S."/>
            <person name="Bunk B."/>
            <person name="Jeske O."/>
            <person name="Meyerdierks A."/>
            <person name="Storesund J.E."/>
            <person name="Kallscheuer N."/>
            <person name="Luecker S."/>
            <person name="Lage O.M."/>
            <person name="Pohl T."/>
            <person name="Merkel B.J."/>
            <person name="Hornburger P."/>
            <person name="Mueller R.-W."/>
            <person name="Bruemmer F."/>
            <person name="Labrenz M."/>
            <person name="Spormann A.M."/>
            <person name="Op Den Camp H."/>
            <person name="Overmann J."/>
            <person name="Amann R."/>
            <person name="Jetten M.S.M."/>
            <person name="Mascher T."/>
            <person name="Medema M.H."/>
            <person name="Devos D.P."/>
            <person name="Kaster A.-K."/>
            <person name="Ovreas L."/>
            <person name="Rohde M."/>
            <person name="Galperin M.Y."/>
            <person name="Jogler C."/>
        </authorList>
    </citation>
    <scope>NUCLEOTIDE SEQUENCE [LARGE SCALE GENOMIC DNA]</scope>
    <source>
        <strain evidence="8 9">Enr8</strain>
    </source>
</reference>
<dbReference type="GO" id="GO:0043737">
    <property type="term" value="F:deoxyribonuclease V activity"/>
    <property type="evidence" value="ECO:0007669"/>
    <property type="project" value="UniProtKB-EC"/>
</dbReference>
<evidence type="ECO:0000313" key="8">
    <source>
        <dbReference type="EMBL" id="TWT30775.1"/>
    </source>
</evidence>
<dbReference type="InterPro" id="IPR036217">
    <property type="entry name" value="MethylDNA_cys_MeTrfase_DNAb"/>
</dbReference>
<keyword evidence="6 8" id="KW-0378">Hydrolase</keyword>
<dbReference type="OrthoDB" id="9790916at2"/>
<keyword evidence="4 8" id="KW-0255">Endonuclease</keyword>
<dbReference type="Gene3D" id="3.30.2170.10">
    <property type="entry name" value="archaeoglobus fulgidus dsm 4304 superfamily"/>
    <property type="match status" value="1"/>
</dbReference>
<dbReference type="InterPro" id="IPR036388">
    <property type="entry name" value="WH-like_DNA-bd_sf"/>
</dbReference>
<dbReference type="Proteomes" id="UP000318878">
    <property type="component" value="Unassembled WGS sequence"/>
</dbReference>
<keyword evidence="2" id="KW-0963">Cytoplasm</keyword>
<dbReference type="GO" id="GO:0006281">
    <property type="term" value="P:DNA repair"/>
    <property type="evidence" value="ECO:0007669"/>
    <property type="project" value="InterPro"/>
</dbReference>
<dbReference type="CDD" id="cd06445">
    <property type="entry name" value="ATase"/>
    <property type="match status" value="1"/>
</dbReference>
<dbReference type="InterPro" id="IPR014048">
    <property type="entry name" value="MethylDNA_cys_MeTrfase_DNA-bd"/>
</dbReference>
<evidence type="ECO:0000259" key="7">
    <source>
        <dbReference type="Pfam" id="PF01035"/>
    </source>
</evidence>
<dbReference type="GO" id="GO:0016891">
    <property type="term" value="F:RNA endonuclease activity producing 5'-phosphomonoesters, hydrolytic mechanism"/>
    <property type="evidence" value="ECO:0007669"/>
    <property type="project" value="TreeGrafter"/>
</dbReference>
<dbReference type="EMBL" id="SJPF01000005">
    <property type="protein sequence ID" value="TWT30775.1"/>
    <property type="molecule type" value="Genomic_DNA"/>
</dbReference>
<keyword evidence="3" id="KW-0540">Nuclease</keyword>
<dbReference type="RefSeq" id="WP_146435504.1">
    <property type="nucleotide sequence ID" value="NZ_SJPF01000005.1"/>
</dbReference>
<protein>
    <submittedName>
        <fullName evidence="8">Endonuclease V</fullName>
        <ecNumber evidence="8">3.1.21.7</ecNumber>
    </submittedName>
</protein>
<dbReference type="PANTHER" id="PTHR28511:SF1">
    <property type="entry name" value="ENDONUCLEASE V"/>
    <property type="match status" value="1"/>
</dbReference>
<dbReference type="GO" id="GO:0003727">
    <property type="term" value="F:single-stranded RNA binding"/>
    <property type="evidence" value="ECO:0007669"/>
    <property type="project" value="TreeGrafter"/>
</dbReference>
<gene>
    <name evidence="8" type="primary">nfi</name>
    <name evidence="8" type="ORF">Enr8_43000</name>
</gene>
<dbReference type="PANTHER" id="PTHR28511">
    <property type="entry name" value="ENDONUCLEASE V"/>
    <property type="match status" value="1"/>
</dbReference>
<comment type="subcellular location">
    <subcellularLocation>
        <location evidence="1">Cytoplasm</location>
    </subcellularLocation>
</comment>
<dbReference type="GO" id="GO:0005737">
    <property type="term" value="C:cytoplasm"/>
    <property type="evidence" value="ECO:0007669"/>
    <property type="project" value="UniProtKB-SubCell"/>
</dbReference>
<dbReference type="EC" id="3.1.21.7" evidence="8"/>
<organism evidence="8 9">
    <name type="scientific">Blastopirellula retiformator</name>
    <dbReference type="NCBI Taxonomy" id="2527970"/>
    <lineage>
        <taxon>Bacteria</taxon>
        <taxon>Pseudomonadati</taxon>
        <taxon>Planctomycetota</taxon>
        <taxon>Planctomycetia</taxon>
        <taxon>Pirellulales</taxon>
        <taxon>Pirellulaceae</taxon>
        <taxon>Blastopirellula</taxon>
    </lineage>
</organism>
<evidence type="ECO:0000313" key="9">
    <source>
        <dbReference type="Proteomes" id="UP000318878"/>
    </source>
</evidence>
<dbReference type="AlphaFoldDB" id="A0A5C5UZ58"/>
<evidence type="ECO:0000256" key="5">
    <source>
        <dbReference type="ARBA" id="ARBA00022763"/>
    </source>
</evidence>
<dbReference type="Pfam" id="PF04493">
    <property type="entry name" value="Endonuclease_5"/>
    <property type="match status" value="1"/>
</dbReference>
<sequence>MPDFSTLEREFLARLPDMRQHLEERIAQIPHGKVAKYGQIAVSMGDRLASRWIGEQLLHGPAAQLEGAHRVVRAGGKLGLYHTGEPADKARLLQSEGVAVDGDNVNLAKYEFCDFSGAAPLVDLRDWQQALAAKNRLSELPDEPALIAGLDVSYDGEEGVVAYVVFDYTTRELVWSQTNRLPVRFPYITSYLSYRELAFHLSVLAIAQRANRLADVLLVDGSGVLHPRRAGIASMLSALTGMPTIGVTKKHLCGSYAASDLSADHFCDLTISGDAGTSKLGAAILPTRKTKRPIFVSPGGLIDFDQAEAIVAHFMVGKRLPTPIGAADRLSRDAIG</sequence>
<evidence type="ECO:0000256" key="1">
    <source>
        <dbReference type="ARBA" id="ARBA00004496"/>
    </source>
</evidence>
<dbReference type="SUPFAM" id="SSF46767">
    <property type="entry name" value="Methylated DNA-protein cysteine methyltransferase, C-terminal domain"/>
    <property type="match status" value="1"/>
</dbReference>
<name>A0A5C5UZ58_9BACT</name>
<comment type="caution">
    <text evidence="8">The sequence shown here is derived from an EMBL/GenBank/DDBJ whole genome shotgun (WGS) entry which is preliminary data.</text>
</comment>
<dbReference type="InterPro" id="IPR007581">
    <property type="entry name" value="Endonuclease-V"/>
</dbReference>
<keyword evidence="9" id="KW-1185">Reference proteome</keyword>
<dbReference type="Gene3D" id="1.10.10.10">
    <property type="entry name" value="Winged helix-like DNA-binding domain superfamily/Winged helix DNA-binding domain"/>
    <property type="match status" value="1"/>
</dbReference>
<evidence type="ECO:0000256" key="6">
    <source>
        <dbReference type="ARBA" id="ARBA00022801"/>
    </source>
</evidence>
<evidence type="ECO:0000256" key="2">
    <source>
        <dbReference type="ARBA" id="ARBA00022490"/>
    </source>
</evidence>
<accession>A0A5C5UZ58</accession>
<dbReference type="CDD" id="cd06559">
    <property type="entry name" value="Endonuclease_V"/>
    <property type="match status" value="1"/>
</dbReference>
<keyword evidence="5" id="KW-0227">DNA damage</keyword>
<proteinExistence type="predicted"/>
<feature type="domain" description="Methylated-DNA-[protein]-cysteine S-methyltransferase DNA binding" evidence="7">
    <location>
        <begin position="19"/>
        <end position="98"/>
    </location>
</feature>
<evidence type="ECO:0000256" key="3">
    <source>
        <dbReference type="ARBA" id="ARBA00022722"/>
    </source>
</evidence>
<dbReference type="Pfam" id="PF01035">
    <property type="entry name" value="DNA_binding_1"/>
    <property type="match status" value="1"/>
</dbReference>
<evidence type="ECO:0000256" key="4">
    <source>
        <dbReference type="ARBA" id="ARBA00022759"/>
    </source>
</evidence>